<sequence>MGASETNSSVRKTKTAPPGEYDVSTSKTDERIARQDYGESDVYHNVKVDELPSYLELKQQVDAEIARMNWWESYGIDSMIHLGAVVAAVASFFIMKSDSLAVCAFGIFVLGCCHHTLAVKGAHLAAHRAAVQSAPLNRLLGYFFSDMCGTFPSEAGVTIHVKEHHPYTNIIGKGDSSTWKAPAVPTYLYLFFAPLIIPVITPFVGVALQWGQWLSLLTFLTLASLGLSINFYLFVYVSGFSFLQAVLLTLVSRAVLAIPYIHVNVFQHIGLAMYALKDKPKKIYQMSTGVLNLSRNPLLDFCFGHSIISAHVEHHLFPRLSDQQCLRVKPLVSRYLKEHGMAYNEADYVERLGVFMHKYTQLMVQAPPISHFVGIQ</sequence>
<keyword evidence="2" id="KW-0472">Membrane</keyword>
<dbReference type="PANTHER" id="PTHR19353">
    <property type="entry name" value="FATTY ACID DESATURASE 2"/>
    <property type="match status" value="1"/>
</dbReference>
<dbReference type="EMBL" id="JBAMIC010000003">
    <property type="protein sequence ID" value="KAK7110832.1"/>
    <property type="molecule type" value="Genomic_DNA"/>
</dbReference>
<dbReference type="Pfam" id="PF00487">
    <property type="entry name" value="FA_desaturase"/>
    <property type="match status" value="1"/>
</dbReference>
<feature type="compositionally biased region" description="Polar residues" evidence="1">
    <location>
        <begin position="1"/>
        <end position="10"/>
    </location>
</feature>
<feature type="transmembrane region" description="Helical" evidence="2">
    <location>
        <begin position="215"/>
        <end position="237"/>
    </location>
</feature>
<dbReference type="InterPro" id="IPR012171">
    <property type="entry name" value="Fatty_acid_desaturase"/>
</dbReference>
<feature type="region of interest" description="Disordered" evidence="1">
    <location>
        <begin position="1"/>
        <end position="29"/>
    </location>
</feature>
<dbReference type="GO" id="GO:0016020">
    <property type="term" value="C:membrane"/>
    <property type="evidence" value="ECO:0007669"/>
    <property type="project" value="TreeGrafter"/>
</dbReference>
<dbReference type="GO" id="GO:0016717">
    <property type="term" value="F:oxidoreductase activity, acting on paired donors, with oxidation of a pair of donors resulting in the reduction of molecular oxygen to two molecules of water"/>
    <property type="evidence" value="ECO:0007669"/>
    <property type="project" value="TreeGrafter"/>
</dbReference>
<feature type="transmembrane region" description="Helical" evidence="2">
    <location>
        <begin position="100"/>
        <end position="118"/>
    </location>
</feature>
<name>A0AAN9BSH8_9CAEN</name>
<dbReference type="PANTHER" id="PTHR19353:SF13">
    <property type="entry name" value="FATTY ACID DESATURASE 6"/>
    <property type="match status" value="1"/>
</dbReference>
<proteinExistence type="predicted"/>
<evidence type="ECO:0000313" key="5">
    <source>
        <dbReference type="Proteomes" id="UP001374579"/>
    </source>
</evidence>
<keyword evidence="5" id="KW-1185">Reference proteome</keyword>
<dbReference type="GO" id="GO:0006629">
    <property type="term" value="P:lipid metabolic process"/>
    <property type="evidence" value="ECO:0007669"/>
    <property type="project" value="InterPro"/>
</dbReference>
<feature type="domain" description="Fatty acid desaturase" evidence="3">
    <location>
        <begin position="101"/>
        <end position="345"/>
    </location>
</feature>
<comment type="caution">
    <text evidence="4">The sequence shown here is derived from an EMBL/GenBank/DDBJ whole genome shotgun (WGS) entry which is preliminary data.</text>
</comment>
<gene>
    <name evidence="4" type="ORF">V1264_014644</name>
</gene>
<feature type="transmembrane region" description="Helical" evidence="2">
    <location>
        <begin position="78"/>
        <end position="95"/>
    </location>
</feature>
<dbReference type="InterPro" id="IPR005804">
    <property type="entry name" value="FA_desaturase_dom"/>
</dbReference>
<reference evidence="4 5" key="1">
    <citation type="submission" date="2024-02" db="EMBL/GenBank/DDBJ databases">
        <title>Chromosome-scale genome assembly of the rough periwinkle Littorina saxatilis.</title>
        <authorList>
            <person name="De Jode A."/>
            <person name="Faria R."/>
            <person name="Formenti G."/>
            <person name="Sims Y."/>
            <person name="Smith T.P."/>
            <person name="Tracey A."/>
            <person name="Wood J.M.D."/>
            <person name="Zagrodzka Z.B."/>
            <person name="Johannesson K."/>
            <person name="Butlin R.K."/>
            <person name="Leder E.H."/>
        </authorList>
    </citation>
    <scope>NUCLEOTIDE SEQUENCE [LARGE SCALE GENOMIC DNA]</scope>
    <source>
        <strain evidence="4">Snail1</strain>
        <tissue evidence="4">Muscle</tissue>
    </source>
</reference>
<dbReference type="Proteomes" id="UP001374579">
    <property type="component" value="Unassembled WGS sequence"/>
</dbReference>
<evidence type="ECO:0000256" key="1">
    <source>
        <dbReference type="SAM" id="MobiDB-lite"/>
    </source>
</evidence>
<feature type="transmembrane region" description="Helical" evidence="2">
    <location>
        <begin position="257"/>
        <end position="276"/>
    </location>
</feature>
<keyword evidence="2" id="KW-0812">Transmembrane</keyword>
<keyword evidence="2" id="KW-1133">Transmembrane helix</keyword>
<evidence type="ECO:0000256" key="2">
    <source>
        <dbReference type="SAM" id="Phobius"/>
    </source>
</evidence>
<evidence type="ECO:0000313" key="4">
    <source>
        <dbReference type="EMBL" id="KAK7110832.1"/>
    </source>
</evidence>
<dbReference type="AlphaFoldDB" id="A0AAN9BSH8"/>
<feature type="transmembrane region" description="Helical" evidence="2">
    <location>
        <begin position="187"/>
        <end position="208"/>
    </location>
</feature>
<accession>A0AAN9BSH8</accession>
<protein>
    <recommendedName>
        <fullName evidence="3">Fatty acid desaturase domain-containing protein</fullName>
    </recommendedName>
</protein>
<organism evidence="4 5">
    <name type="scientific">Littorina saxatilis</name>
    <dbReference type="NCBI Taxonomy" id="31220"/>
    <lineage>
        <taxon>Eukaryota</taxon>
        <taxon>Metazoa</taxon>
        <taxon>Spiralia</taxon>
        <taxon>Lophotrochozoa</taxon>
        <taxon>Mollusca</taxon>
        <taxon>Gastropoda</taxon>
        <taxon>Caenogastropoda</taxon>
        <taxon>Littorinimorpha</taxon>
        <taxon>Littorinoidea</taxon>
        <taxon>Littorinidae</taxon>
        <taxon>Littorina</taxon>
    </lineage>
</organism>
<evidence type="ECO:0000259" key="3">
    <source>
        <dbReference type="Pfam" id="PF00487"/>
    </source>
</evidence>